<dbReference type="PANTHER" id="PTHR32305:SF15">
    <property type="entry name" value="PROTEIN RHSA-RELATED"/>
    <property type="match status" value="1"/>
</dbReference>
<evidence type="ECO:0000256" key="1">
    <source>
        <dbReference type="SAM" id="MobiDB-lite"/>
    </source>
</evidence>
<dbReference type="EMBL" id="BMKP01000018">
    <property type="protein sequence ID" value="GGF30308.1"/>
    <property type="molecule type" value="Genomic_DNA"/>
</dbReference>
<comment type="caution">
    <text evidence="3">The sequence shown here is derived from an EMBL/GenBank/DDBJ whole genome shotgun (WGS) entry which is preliminary data.</text>
</comment>
<dbReference type="Gene3D" id="2.180.10.10">
    <property type="entry name" value="RHS repeat-associated core"/>
    <property type="match status" value="1"/>
</dbReference>
<dbReference type="Proteomes" id="UP000655016">
    <property type="component" value="Unassembled WGS sequence"/>
</dbReference>
<gene>
    <name evidence="3" type="ORF">GCM10011518_44450</name>
</gene>
<accession>A0ABQ1V0T2</accession>
<evidence type="ECO:0000259" key="2">
    <source>
        <dbReference type="Pfam" id="PF20041"/>
    </source>
</evidence>
<dbReference type="NCBIfam" id="TIGR03696">
    <property type="entry name" value="Rhs_assc_core"/>
    <property type="match status" value="1"/>
</dbReference>
<dbReference type="PANTHER" id="PTHR32305">
    <property type="match status" value="1"/>
</dbReference>
<dbReference type="InterPro" id="IPR045619">
    <property type="entry name" value="DUF6443"/>
</dbReference>
<reference evidence="4" key="1">
    <citation type="journal article" date="2019" name="Int. J. Syst. Evol. Microbiol.">
        <title>The Global Catalogue of Microorganisms (GCM) 10K type strain sequencing project: providing services to taxonomists for standard genome sequencing and annotation.</title>
        <authorList>
            <consortium name="The Broad Institute Genomics Platform"/>
            <consortium name="The Broad Institute Genome Sequencing Center for Infectious Disease"/>
            <person name="Wu L."/>
            <person name="Ma J."/>
        </authorList>
    </citation>
    <scope>NUCLEOTIDE SEQUENCE [LARGE SCALE GENOMIC DNA]</scope>
    <source>
        <strain evidence="4">CGMCC 1.16060</strain>
    </source>
</reference>
<dbReference type="Pfam" id="PF20041">
    <property type="entry name" value="DUF6443"/>
    <property type="match status" value="1"/>
</dbReference>
<feature type="region of interest" description="Disordered" evidence="1">
    <location>
        <begin position="1612"/>
        <end position="1632"/>
    </location>
</feature>
<feature type="compositionally biased region" description="Polar residues" evidence="1">
    <location>
        <begin position="1621"/>
        <end position="1632"/>
    </location>
</feature>
<feature type="domain" description="DUF6443" evidence="2">
    <location>
        <begin position="461"/>
        <end position="607"/>
    </location>
</feature>
<keyword evidence="4" id="KW-1185">Reference proteome</keyword>
<organism evidence="3 4">
    <name type="scientific">Flavobacterium limi</name>
    <dbReference type="NCBI Taxonomy" id="2045105"/>
    <lineage>
        <taxon>Bacteria</taxon>
        <taxon>Pseudomonadati</taxon>
        <taxon>Bacteroidota</taxon>
        <taxon>Flavobacteriia</taxon>
        <taxon>Flavobacteriales</taxon>
        <taxon>Flavobacteriaceae</taxon>
        <taxon>Flavobacterium</taxon>
    </lineage>
</organism>
<protein>
    <recommendedName>
        <fullName evidence="2">DUF6443 domain-containing protein</fullName>
    </recommendedName>
</protein>
<dbReference type="InterPro" id="IPR050708">
    <property type="entry name" value="T6SS_VgrG/RHS"/>
</dbReference>
<dbReference type="InterPro" id="IPR022385">
    <property type="entry name" value="Rhs_assc_core"/>
</dbReference>
<evidence type="ECO:0000313" key="4">
    <source>
        <dbReference type="Proteomes" id="UP000655016"/>
    </source>
</evidence>
<sequence length="1632" mass="178502">MSNKKTQNRLVFIAFVLALLFSPIKALSQLGLTGPTEGHYLDIMTYTIESNSDYWDYSWGADGSVLDSPSSDDREVDVYFDYGSGTRYVYIFFKDRQDDVYYEEFAVNISSTPAEPAAPTIVSADCNQVVLQRSDPPGNIRVNNEDVTWYWQSSPTGTSTANSEPTITLTSGSRYYLRARLPWGNQTWSATSSSVEYSIQPVAPTVGTITQPSTTSATGSVVLSNLPLDGLWTINPGGHQGYGATTTVTGLAPSATYNFTVTNMSGCISGSSANVVVNNAPVAKPPMPIIGTITQPTCSNSKGTFTITNYNPAYTYTAIPSLGVSFSGPNVIVENTNDDSSDTYFTIRASSGAIHSDPTPYIKIFTTTHIPATPIVGTISQPTATNTGSVVLSNLPTYGTWTINPGNISGDTSKITITGLAPSLQPYNFTVTNAAGCTSGVSTSFTINGYCGISTENYVHTIVPTVESTNVSALASNQKIETITYYDGLGRPMQKIGIRAGEAVNQTNGNIIFHDIITHIEYDQFGRQTKEYLPYTDTFNCGAFRGNTLINSTIEKYYDTAKYGNTLNPYSEKELEPSPLNRILKQAAPGNDWKLGNGHEIKMEYQTNAANEVKNFGFTLDANRIPTPVVITYYNAKELFKNVIFDENTAAAPLEDDGSTVEFKDKQGQVILKRTYGTSIVNGVSQNKAQHDTYYVYDDFGNLTYVIPPKASDAAPYGTTIQTTTLNELCYQYRYDNRNRLVEKKLPGKQWEFIVYDKLDRVIATGPALSPFNDTAANVVGWMVIKYDVFNRPVYTGWEQSTTVTSNDRIAKQNTSNIATVFNENKVIAGTTTIDGIDVYYTKNVTPTDIKLLTVNYYDNYSFPSAAAIPTMVENQTVLAGAELKGLITGLLTRVPTSASAILAEATTIYYDKKARPIRTHFKNHLGGETYTDSKLDFTGKPDYTIAYHKRLSGSTVLTTKDSFTYTPQGRLLTHIHKINSGDEQLLASNSYDELGQLISKKTGNAPLAAIPLQKVDYAYNIRGWMTEINKIASLTQAGDPKDLFAFKINYNTTSTNISGVNALYNGNIAETHWNTADIVRAYGYKYDNLNRLKDAIYQKASVLNAYNESLSYDKNGNIMTLLRNGTNETATPIDNLVYNYGIADRTNQLTKVADSSSKTLGFVDSSANTVDDYSYDANGNMTIDKNKNITAIIYNHLNLPIKITFGTTGNIAYIYNAAGQKVQKIVTVTTPASITTTDYLGGYQYLNTALQFFPTAEGYVEAVTASSFKYVFQYKDHLGNVRLSYKDNDGNGSIATTEILEQNDYYPFGLKHSGYGPAITSTNVALKYKYNGKEFQDDNIGGVQLNLYDYGARNYDPALGRWMNIDPLAEQMRRFSAYNYCFDNPIRFIDPDGMAPNDIIVLSMGQSKEIARVKAAGPDTYVKVSEAAFNKASSSFSNENKDYNTMLSINSLRSQERTSDSADLISEQTGNSISITGSMREGNSKIGDVTVTTQVDFDNGSSMALDSFSGVAGGFGNGAPENGSYTVSNFQDRSPDGWYNRGMNSDGVGFSFNLNPQFSTGRNLLRIHPDGNNEGTLGCIGLSGNATQLNSFSTAVQGFLQNSNSIPTTINITNNPNNNGRSGTTIPNVNE</sequence>
<name>A0ABQ1V0T2_9FLAO</name>
<evidence type="ECO:0000313" key="3">
    <source>
        <dbReference type="EMBL" id="GGF30308.1"/>
    </source>
</evidence>
<proteinExistence type="predicted"/>
<dbReference type="RefSeq" id="WP_229684418.1">
    <property type="nucleotide sequence ID" value="NZ_BMKP01000018.1"/>
</dbReference>